<dbReference type="GO" id="GO:0016020">
    <property type="term" value="C:membrane"/>
    <property type="evidence" value="ECO:0007669"/>
    <property type="project" value="InterPro"/>
</dbReference>
<proteinExistence type="inferred from homology"/>
<dbReference type="PANTHER" id="PTHR30024">
    <property type="entry name" value="ALIPHATIC SULFONATES-BINDING PROTEIN-RELATED"/>
    <property type="match status" value="1"/>
</dbReference>
<gene>
    <name evidence="8" type="ORF">HLH29_07345</name>
</gene>
<organism evidence="8 9">
    <name type="scientific">Gluconacetobacter tumulicola</name>
    <dbReference type="NCBI Taxonomy" id="1017177"/>
    <lineage>
        <taxon>Bacteria</taxon>
        <taxon>Pseudomonadati</taxon>
        <taxon>Pseudomonadota</taxon>
        <taxon>Alphaproteobacteria</taxon>
        <taxon>Acetobacterales</taxon>
        <taxon>Acetobacteraceae</taxon>
        <taxon>Gluconacetobacter</taxon>
    </lineage>
</organism>
<evidence type="ECO:0000256" key="5">
    <source>
        <dbReference type="ARBA" id="ARBA00055538"/>
    </source>
</evidence>
<dbReference type="FunFam" id="3.40.190.10:FF:000050">
    <property type="entry name" value="Sulfonate ABC transporter substrate-binding protein"/>
    <property type="match status" value="1"/>
</dbReference>
<dbReference type="Proteomes" id="UP000525623">
    <property type="component" value="Unassembled WGS sequence"/>
</dbReference>
<comment type="function">
    <text evidence="5">Part of a binding-protein-dependent transport system for aliphatic sulfonates. Putative binding protein.</text>
</comment>
<dbReference type="EMBL" id="JABEQL010000007">
    <property type="protein sequence ID" value="MBB2178985.1"/>
    <property type="molecule type" value="Genomic_DNA"/>
</dbReference>
<protein>
    <recommendedName>
        <fullName evidence="6">Putative aliphatic sulfonates-binding protein</fullName>
    </recommendedName>
</protein>
<dbReference type="Gene3D" id="3.40.190.10">
    <property type="entry name" value="Periplasmic binding protein-like II"/>
    <property type="match status" value="2"/>
</dbReference>
<name>A0A7W4JD08_9PROT</name>
<dbReference type="Pfam" id="PF09084">
    <property type="entry name" value="NMT1"/>
    <property type="match status" value="1"/>
</dbReference>
<evidence type="ECO:0000313" key="9">
    <source>
        <dbReference type="Proteomes" id="UP000525623"/>
    </source>
</evidence>
<dbReference type="InterPro" id="IPR006311">
    <property type="entry name" value="TAT_signal"/>
</dbReference>
<feature type="domain" description="Solute-binding protein family 3/N-terminal" evidence="7">
    <location>
        <begin position="50"/>
        <end position="262"/>
    </location>
</feature>
<evidence type="ECO:0000256" key="4">
    <source>
        <dbReference type="ARBA" id="ARBA00022729"/>
    </source>
</evidence>
<evidence type="ECO:0000259" key="7">
    <source>
        <dbReference type="SMART" id="SM00062"/>
    </source>
</evidence>
<dbReference type="AlphaFoldDB" id="A0A7W4JD08"/>
<dbReference type="InterPro" id="IPR010067">
    <property type="entry name" value="ABC_SsuA_sub-bd"/>
</dbReference>
<dbReference type="CDD" id="cd13558">
    <property type="entry name" value="PBP2_SsuA_like_2"/>
    <property type="match status" value="1"/>
</dbReference>
<keyword evidence="9" id="KW-1185">Reference proteome</keyword>
<accession>A0A7W4JD08</accession>
<evidence type="ECO:0000313" key="8">
    <source>
        <dbReference type="EMBL" id="MBB2178985.1"/>
    </source>
</evidence>
<evidence type="ECO:0000256" key="3">
    <source>
        <dbReference type="ARBA" id="ARBA00022448"/>
    </source>
</evidence>
<dbReference type="SMART" id="SM00062">
    <property type="entry name" value="PBPb"/>
    <property type="match status" value="1"/>
</dbReference>
<evidence type="ECO:0000256" key="6">
    <source>
        <dbReference type="ARBA" id="ARBA00070228"/>
    </source>
</evidence>
<dbReference type="SUPFAM" id="SSF53850">
    <property type="entry name" value="Periplasmic binding protein-like II"/>
    <property type="match status" value="1"/>
</dbReference>
<evidence type="ECO:0000256" key="1">
    <source>
        <dbReference type="ARBA" id="ARBA00004418"/>
    </source>
</evidence>
<dbReference type="NCBIfam" id="TIGR01728">
    <property type="entry name" value="SsuA_fam"/>
    <property type="match status" value="1"/>
</dbReference>
<reference evidence="8 9" key="1">
    <citation type="submission" date="2020-04" db="EMBL/GenBank/DDBJ databases">
        <title>Description of novel Gluconacetobacter.</title>
        <authorList>
            <person name="Sombolestani A."/>
        </authorList>
    </citation>
    <scope>NUCLEOTIDE SEQUENCE [LARGE SCALE GENOMIC DNA]</scope>
    <source>
        <strain evidence="8 9">LMG 27725</strain>
    </source>
</reference>
<dbReference type="PROSITE" id="PS51318">
    <property type="entry name" value="TAT"/>
    <property type="match status" value="1"/>
</dbReference>
<sequence length="334" mass="35308">MTVPEATGTGTIETCASTTPTRRQVLATLGAASFLPSLVLERPRAWADTPLRIGDQKGGARSLLEAAGKTANGTLPVQWSLFAGAPMLIQALAANAVDAGVIGDAPLVFAQAGGVPVKAIAGIQTDGTTTAIVVAKDSPLRNVRDLKGKRVATLRAQTGHYLTLAALRAAGMKDDDVAFVFIPPVSAKLALQTGAVDAWASWGPYISDAKIADGAREIVNGGSLMSGLSYVVATEAALRGRRESLTTYLRRFRAAHRWMLTHQDIYAEVWGRDVGLPLPVARDVVRGLAGTVAPLSPDIIAKQQHVSDFMTETRMVPRRLDTASIVDSSFTFQP</sequence>
<keyword evidence="4" id="KW-0732">Signal</keyword>
<evidence type="ECO:0000256" key="2">
    <source>
        <dbReference type="ARBA" id="ARBA00010742"/>
    </source>
</evidence>
<dbReference type="PANTHER" id="PTHR30024:SF48">
    <property type="entry name" value="ABC TRANSPORTER SUBSTRATE-BINDING PROTEIN"/>
    <property type="match status" value="1"/>
</dbReference>
<dbReference type="InterPro" id="IPR001638">
    <property type="entry name" value="Solute-binding_3/MltF_N"/>
</dbReference>
<dbReference type="InterPro" id="IPR015168">
    <property type="entry name" value="SsuA/THI5"/>
</dbReference>
<comment type="subcellular location">
    <subcellularLocation>
        <location evidence="1">Periplasm</location>
    </subcellularLocation>
</comment>
<comment type="caution">
    <text evidence="8">The sequence shown here is derived from an EMBL/GenBank/DDBJ whole genome shotgun (WGS) entry which is preliminary data.</text>
</comment>
<dbReference type="GO" id="GO:0042597">
    <property type="term" value="C:periplasmic space"/>
    <property type="evidence" value="ECO:0007669"/>
    <property type="project" value="UniProtKB-SubCell"/>
</dbReference>
<dbReference type="RefSeq" id="WP_182965286.1">
    <property type="nucleotide sequence ID" value="NZ_BAABGC010000020.1"/>
</dbReference>
<keyword evidence="3" id="KW-0813">Transport</keyword>
<comment type="similarity">
    <text evidence="2">Belongs to the bacterial solute-binding protein SsuA/TauA family.</text>
</comment>
<dbReference type="GO" id="GO:0042626">
    <property type="term" value="F:ATPase-coupled transmembrane transporter activity"/>
    <property type="evidence" value="ECO:0007669"/>
    <property type="project" value="InterPro"/>
</dbReference>